<dbReference type="EMBL" id="JBHTKN010000003">
    <property type="protein sequence ID" value="MFD1042000.1"/>
    <property type="molecule type" value="Genomic_DNA"/>
</dbReference>
<dbReference type="PANTHER" id="PTHR37310">
    <property type="entry name" value="CYTOPLASMIC PROTEIN-RELATED"/>
    <property type="match status" value="1"/>
</dbReference>
<dbReference type="PANTHER" id="PTHR37310:SF1">
    <property type="entry name" value="CYTOPLASMIC PROTEIN"/>
    <property type="match status" value="1"/>
</dbReference>
<evidence type="ECO:0000313" key="2">
    <source>
        <dbReference type="Proteomes" id="UP001597033"/>
    </source>
</evidence>
<dbReference type="CDD" id="cd08026">
    <property type="entry name" value="DUF326"/>
    <property type="match status" value="1"/>
</dbReference>
<protein>
    <submittedName>
        <fullName evidence="1">Four-helix bundle copper-binding protein</fullName>
    </submittedName>
</protein>
<sequence>MKQEIHMTHHSEDHRSQAMNTCIDNCTQCHAICLETINYCLTKGGAHAAPEHIALLATCADICATSADAMLRGTSVHNVICGACAEICRQCADACDAMNDPEMARCAEACRRCAESCSAMAA</sequence>
<proteinExistence type="predicted"/>
<comment type="caution">
    <text evidence="1">The sequence shown here is derived from an EMBL/GenBank/DDBJ whole genome shotgun (WGS) entry which is preliminary data.</text>
</comment>
<dbReference type="InterPro" id="IPR044543">
    <property type="entry name" value="YHJQ-like"/>
</dbReference>
<dbReference type="RefSeq" id="WP_238394192.1">
    <property type="nucleotide sequence ID" value="NZ_JBHTKN010000003.1"/>
</dbReference>
<dbReference type="InterPro" id="IPR005560">
    <property type="entry name" value="Csp_YhjQ"/>
</dbReference>
<dbReference type="Pfam" id="PF03860">
    <property type="entry name" value="Csp"/>
    <property type="match status" value="1"/>
</dbReference>
<keyword evidence="2" id="KW-1185">Reference proteome</keyword>
<dbReference type="Gene3D" id="1.20.1270.360">
    <property type="match status" value="1"/>
</dbReference>
<accession>A0ABW3LU78</accession>
<reference evidence="2" key="1">
    <citation type="journal article" date="2019" name="Int. J. Syst. Evol. Microbiol.">
        <title>The Global Catalogue of Microorganisms (GCM) 10K type strain sequencing project: providing services to taxonomists for standard genome sequencing and annotation.</title>
        <authorList>
            <consortium name="The Broad Institute Genomics Platform"/>
            <consortium name="The Broad Institute Genome Sequencing Center for Infectious Disease"/>
            <person name="Wu L."/>
            <person name="Ma J."/>
        </authorList>
    </citation>
    <scope>NUCLEOTIDE SEQUENCE [LARGE SCALE GENOMIC DNA]</scope>
    <source>
        <strain evidence="2">CCUG 55854</strain>
    </source>
</reference>
<dbReference type="Proteomes" id="UP001597033">
    <property type="component" value="Unassembled WGS sequence"/>
</dbReference>
<gene>
    <name evidence="1" type="ORF">ACFQ2N_06535</name>
</gene>
<name>A0ABW3LU78_9GAMM</name>
<organism evidence="1 2">
    <name type="scientific">Pseudoxanthomonas kaohsiungensis</name>
    <dbReference type="NCBI Taxonomy" id="283923"/>
    <lineage>
        <taxon>Bacteria</taxon>
        <taxon>Pseudomonadati</taxon>
        <taxon>Pseudomonadota</taxon>
        <taxon>Gammaproteobacteria</taxon>
        <taxon>Lysobacterales</taxon>
        <taxon>Lysobacteraceae</taxon>
        <taxon>Pseudoxanthomonas</taxon>
    </lineage>
</organism>
<evidence type="ECO:0000313" key="1">
    <source>
        <dbReference type="EMBL" id="MFD1042000.1"/>
    </source>
</evidence>